<gene>
    <name evidence="2" type="ORF">VM95_02150</name>
</gene>
<dbReference type="Pfam" id="PF03364">
    <property type="entry name" value="Polyketide_cyc"/>
    <property type="match status" value="1"/>
</dbReference>
<proteinExistence type="predicted"/>
<sequence>MPHVEVELPIAAPPELVWAAVVDVESYQHCMESVDEVVVVERTDACHRTTAWSVRLEGSVLRWTEAEVIDPAARRFDFRQLTGDLGEFSGHWAVRQAADGGSLVVLCADFDIGIPLLAEMLNPIAADALRENAEQMLTALRSRLVPVTAVTR</sequence>
<comment type="caution">
    <text evidence="2">The sequence shown here is derived from an EMBL/GenBank/DDBJ whole genome shotgun (WGS) entry which is preliminary data.</text>
</comment>
<dbReference type="RefSeq" id="WP_045692222.1">
    <property type="nucleotide sequence ID" value="NZ_JZKH01000002.1"/>
</dbReference>
<accession>A0A0F2TK91</accession>
<protein>
    <recommendedName>
        <fullName evidence="1">Coenzyme Q-binding protein COQ10 START domain-containing protein</fullName>
    </recommendedName>
</protein>
<dbReference type="Gene3D" id="3.30.530.20">
    <property type="match status" value="1"/>
</dbReference>
<evidence type="ECO:0000259" key="1">
    <source>
        <dbReference type="Pfam" id="PF03364"/>
    </source>
</evidence>
<dbReference type="OrthoDB" id="9134299at2"/>
<reference evidence="2 3" key="1">
    <citation type="submission" date="2015-02" db="EMBL/GenBank/DDBJ databases">
        <authorList>
            <person name="Ju K.-S."/>
            <person name="Doroghazi J.R."/>
            <person name="Metcalf W."/>
        </authorList>
    </citation>
    <scope>NUCLEOTIDE SEQUENCE [LARGE SCALE GENOMIC DNA]</scope>
    <source>
        <strain evidence="2 3">ATCC 31215</strain>
    </source>
</reference>
<evidence type="ECO:0000313" key="2">
    <source>
        <dbReference type="EMBL" id="KJS63678.1"/>
    </source>
</evidence>
<dbReference type="InterPro" id="IPR023393">
    <property type="entry name" value="START-like_dom_sf"/>
</dbReference>
<dbReference type="PATRIC" id="fig|359131.3.peg.463"/>
<dbReference type="Proteomes" id="UP000033699">
    <property type="component" value="Unassembled WGS sequence"/>
</dbReference>
<keyword evidence="3" id="KW-1185">Reference proteome</keyword>
<dbReference type="InterPro" id="IPR005031">
    <property type="entry name" value="COQ10_START"/>
</dbReference>
<feature type="domain" description="Coenzyme Q-binding protein COQ10 START" evidence="1">
    <location>
        <begin position="10"/>
        <end position="136"/>
    </location>
</feature>
<dbReference type="EMBL" id="JZKH01000002">
    <property type="protein sequence ID" value="KJS63678.1"/>
    <property type="molecule type" value="Genomic_DNA"/>
</dbReference>
<organism evidence="2 3">
    <name type="scientific">Streptomyces rubellomurinus (strain ATCC 31215)</name>
    <dbReference type="NCBI Taxonomy" id="359131"/>
    <lineage>
        <taxon>Bacteria</taxon>
        <taxon>Bacillati</taxon>
        <taxon>Actinomycetota</taxon>
        <taxon>Actinomycetes</taxon>
        <taxon>Kitasatosporales</taxon>
        <taxon>Streptomycetaceae</taxon>
        <taxon>Streptomyces</taxon>
    </lineage>
</organism>
<dbReference type="AlphaFoldDB" id="A0A0F2TK91"/>
<evidence type="ECO:0000313" key="3">
    <source>
        <dbReference type="Proteomes" id="UP000033699"/>
    </source>
</evidence>
<dbReference type="SUPFAM" id="SSF55961">
    <property type="entry name" value="Bet v1-like"/>
    <property type="match status" value="1"/>
</dbReference>
<name>A0A0F2TK91_STRR3</name>